<dbReference type="Pfam" id="PF13408">
    <property type="entry name" value="Zn_ribbon_recom"/>
    <property type="match status" value="1"/>
</dbReference>
<dbReference type="InterPro" id="IPR050639">
    <property type="entry name" value="SSR_resolvase"/>
</dbReference>
<evidence type="ECO:0000259" key="3">
    <source>
        <dbReference type="Pfam" id="PF13408"/>
    </source>
</evidence>
<keyword evidence="2" id="KW-0233">DNA recombination</keyword>
<reference evidence="4 5" key="1">
    <citation type="submission" date="2019-06" db="EMBL/GenBank/DDBJ databases">
        <title>Tsukamurella conjunctivitidis sp. nov., Tsukamurella assacharolytica sp. nov. and Tsukamurella sputae sp. nov. isolated from patients with conjunctivitis, bacteraemia (lymphoma) and respiratory infection (sputum) in Hong Kong.</title>
        <authorList>
            <person name="Teng J.L.L."/>
            <person name="Lee H.H."/>
            <person name="Fong J.Y.H."/>
            <person name="Fok K.M.N."/>
            <person name="Lau S.K.P."/>
            <person name="Woo P.C.Y."/>
        </authorList>
    </citation>
    <scope>NUCLEOTIDE SEQUENCE [LARGE SCALE GENOMIC DNA]</scope>
    <source>
        <strain evidence="4 5">HKU71</strain>
    </source>
</reference>
<gene>
    <name evidence="4" type="ORF">FK529_18810</name>
</gene>
<evidence type="ECO:0000256" key="2">
    <source>
        <dbReference type="ARBA" id="ARBA00023172"/>
    </source>
</evidence>
<evidence type="ECO:0000256" key="1">
    <source>
        <dbReference type="ARBA" id="ARBA00023125"/>
    </source>
</evidence>
<evidence type="ECO:0000313" key="4">
    <source>
        <dbReference type="EMBL" id="TWS17780.1"/>
    </source>
</evidence>
<keyword evidence="5" id="KW-1185">Reference proteome</keyword>
<name>A0A5C5R3S5_9ACTN</name>
<evidence type="ECO:0000313" key="5">
    <source>
        <dbReference type="Proteomes" id="UP000317291"/>
    </source>
</evidence>
<dbReference type="InterPro" id="IPR038109">
    <property type="entry name" value="DNA_bind_recomb_sf"/>
</dbReference>
<proteinExistence type="predicted"/>
<dbReference type="GO" id="GO:0003677">
    <property type="term" value="F:DNA binding"/>
    <property type="evidence" value="ECO:0007669"/>
    <property type="project" value="UniProtKB-KW"/>
</dbReference>
<dbReference type="OrthoDB" id="3217513at2"/>
<protein>
    <recommendedName>
        <fullName evidence="3">Recombinase zinc beta ribbon domain-containing protein</fullName>
    </recommendedName>
</protein>
<feature type="domain" description="Recombinase zinc beta ribbon" evidence="3">
    <location>
        <begin position="54"/>
        <end position="114"/>
    </location>
</feature>
<dbReference type="InterPro" id="IPR025827">
    <property type="entry name" value="Zn_ribbon_recom_dom"/>
</dbReference>
<dbReference type="Gene3D" id="3.90.1750.20">
    <property type="entry name" value="Putative Large Serine Recombinase, Chain B, Domain 2"/>
    <property type="match status" value="1"/>
</dbReference>
<dbReference type="GO" id="GO:0000150">
    <property type="term" value="F:DNA strand exchange activity"/>
    <property type="evidence" value="ECO:0007669"/>
    <property type="project" value="TreeGrafter"/>
</dbReference>
<dbReference type="EMBL" id="VIGW01000019">
    <property type="protein sequence ID" value="TWS17780.1"/>
    <property type="molecule type" value="Genomic_DNA"/>
</dbReference>
<dbReference type="PANTHER" id="PTHR30461">
    <property type="entry name" value="DNA-INVERTASE FROM LAMBDOID PROPHAGE"/>
    <property type="match status" value="1"/>
</dbReference>
<keyword evidence="1" id="KW-0238">DNA-binding</keyword>
<dbReference type="Proteomes" id="UP000317291">
    <property type="component" value="Unassembled WGS sequence"/>
</dbReference>
<organism evidence="4 5">
    <name type="scientific">Tsukamurella asaccharolytica</name>
    <dbReference type="NCBI Taxonomy" id="2592067"/>
    <lineage>
        <taxon>Bacteria</taxon>
        <taxon>Bacillati</taxon>
        <taxon>Actinomycetota</taxon>
        <taxon>Actinomycetes</taxon>
        <taxon>Mycobacteriales</taxon>
        <taxon>Tsukamurellaceae</taxon>
        <taxon>Tsukamurella</taxon>
    </lineage>
</organism>
<dbReference type="AlphaFoldDB" id="A0A5C5R3S5"/>
<dbReference type="PANTHER" id="PTHR30461:SF2">
    <property type="entry name" value="SERINE RECOMBINASE PINE-RELATED"/>
    <property type="match status" value="1"/>
</dbReference>
<accession>A0A5C5R3S5</accession>
<sequence length="316" mass="35785">MLKTPYYKGTVTYRGAAHPGRHVPLIDADTWQRVQEVLESHKVGERSREHPHYLKSTVFCGTCGSRLIVTMAKNGQGRIYPYYICIGRQQKRTACQQKALHVATVEELVEDAYRGLQLTTAQQASIRELLTTELSSTRFAADVERRDLTIQRDRLLTERTQLLRAHYADAVPLDLLKSEQDRIARQLAEIDTRLAATDTEISTVEANLEVALRYASNCHAGYLAATDQHRRLYNQAFFTRIEVHEDRAEPTLREPFGGFSDIVSTVEVERQEPGQPLVTVDDLLRSDNEKLPPCGESLNKTVLVPPVRLELTLDGF</sequence>
<comment type="caution">
    <text evidence="4">The sequence shown here is derived from an EMBL/GenBank/DDBJ whole genome shotgun (WGS) entry which is preliminary data.</text>
</comment>